<organism evidence="2 3">
    <name type="scientific">Viridothelium virens</name>
    <name type="common">Speckled blister lichen</name>
    <name type="synonym">Trypethelium virens</name>
    <dbReference type="NCBI Taxonomy" id="1048519"/>
    <lineage>
        <taxon>Eukaryota</taxon>
        <taxon>Fungi</taxon>
        <taxon>Dikarya</taxon>
        <taxon>Ascomycota</taxon>
        <taxon>Pezizomycotina</taxon>
        <taxon>Dothideomycetes</taxon>
        <taxon>Dothideomycetes incertae sedis</taxon>
        <taxon>Trypetheliales</taxon>
        <taxon>Trypetheliaceae</taxon>
        <taxon>Viridothelium</taxon>
    </lineage>
</organism>
<dbReference type="AlphaFoldDB" id="A0A6A6GU44"/>
<dbReference type="EMBL" id="ML991867">
    <property type="protein sequence ID" value="KAF2229316.1"/>
    <property type="molecule type" value="Genomic_DNA"/>
</dbReference>
<keyword evidence="1" id="KW-0812">Transmembrane</keyword>
<evidence type="ECO:0000256" key="1">
    <source>
        <dbReference type="SAM" id="Phobius"/>
    </source>
</evidence>
<evidence type="ECO:0000313" key="2">
    <source>
        <dbReference type="EMBL" id="KAF2229316.1"/>
    </source>
</evidence>
<keyword evidence="3" id="KW-1185">Reference proteome</keyword>
<reference evidence="2" key="1">
    <citation type="journal article" date="2020" name="Stud. Mycol.">
        <title>101 Dothideomycetes genomes: a test case for predicting lifestyles and emergence of pathogens.</title>
        <authorList>
            <person name="Haridas S."/>
            <person name="Albert R."/>
            <person name="Binder M."/>
            <person name="Bloem J."/>
            <person name="Labutti K."/>
            <person name="Salamov A."/>
            <person name="Andreopoulos B."/>
            <person name="Baker S."/>
            <person name="Barry K."/>
            <person name="Bills G."/>
            <person name="Bluhm B."/>
            <person name="Cannon C."/>
            <person name="Castanera R."/>
            <person name="Culley D."/>
            <person name="Daum C."/>
            <person name="Ezra D."/>
            <person name="Gonzalez J."/>
            <person name="Henrissat B."/>
            <person name="Kuo A."/>
            <person name="Liang C."/>
            <person name="Lipzen A."/>
            <person name="Lutzoni F."/>
            <person name="Magnuson J."/>
            <person name="Mondo S."/>
            <person name="Nolan M."/>
            <person name="Ohm R."/>
            <person name="Pangilinan J."/>
            <person name="Park H.-J."/>
            <person name="Ramirez L."/>
            <person name="Alfaro M."/>
            <person name="Sun H."/>
            <person name="Tritt A."/>
            <person name="Yoshinaga Y."/>
            <person name="Zwiers L.-H."/>
            <person name="Turgeon B."/>
            <person name="Goodwin S."/>
            <person name="Spatafora J."/>
            <person name="Crous P."/>
            <person name="Grigoriev I."/>
        </authorList>
    </citation>
    <scope>NUCLEOTIDE SEQUENCE</scope>
    <source>
        <strain evidence="2">Tuck. ex Michener</strain>
    </source>
</reference>
<protein>
    <submittedName>
        <fullName evidence="2">Uncharacterized protein</fullName>
    </submittedName>
</protein>
<accession>A0A6A6GU44</accession>
<evidence type="ECO:0000313" key="3">
    <source>
        <dbReference type="Proteomes" id="UP000800092"/>
    </source>
</evidence>
<dbReference type="Proteomes" id="UP000800092">
    <property type="component" value="Unassembled WGS sequence"/>
</dbReference>
<keyword evidence="1" id="KW-0472">Membrane</keyword>
<feature type="non-terminal residue" evidence="2">
    <location>
        <position position="55"/>
    </location>
</feature>
<keyword evidence="1" id="KW-1133">Transmembrane helix</keyword>
<feature type="transmembrane region" description="Helical" evidence="1">
    <location>
        <begin position="12"/>
        <end position="31"/>
    </location>
</feature>
<proteinExistence type="predicted"/>
<name>A0A6A6GU44_VIRVR</name>
<gene>
    <name evidence="2" type="ORF">EV356DRAFT_511019</name>
</gene>
<sequence>MKYPRADPLQAPKKHILCWGGTLLFVLGYWLRCRRNVHHCRVISSTPHTSSTVYP</sequence>